<keyword evidence="1" id="KW-1133">Transmembrane helix</keyword>
<dbReference type="GO" id="GO:0016787">
    <property type="term" value="F:hydrolase activity"/>
    <property type="evidence" value="ECO:0007669"/>
    <property type="project" value="UniProtKB-KW"/>
</dbReference>
<feature type="transmembrane region" description="Helical" evidence="1">
    <location>
        <begin position="61"/>
        <end position="80"/>
    </location>
</feature>
<dbReference type="OrthoDB" id="206308at2157"/>
<evidence type="ECO:0000313" key="3">
    <source>
        <dbReference type="Proteomes" id="UP000282322"/>
    </source>
</evidence>
<proteinExistence type="predicted"/>
<evidence type="ECO:0000313" key="2">
    <source>
        <dbReference type="EMBL" id="RRJ33661.1"/>
    </source>
</evidence>
<dbReference type="RefSeq" id="WP_124953528.1">
    <property type="nucleotide sequence ID" value="NZ_RRCH01000003.1"/>
</dbReference>
<protein>
    <submittedName>
        <fullName evidence="2">Metal-dependent hydrolase</fullName>
    </submittedName>
</protein>
<keyword evidence="1" id="KW-0472">Membrane</keyword>
<feature type="transmembrane region" description="Helical" evidence="1">
    <location>
        <begin position="87"/>
        <end position="105"/>
    </location>
</feature>
<dbReference type="AlphaFoldDB" id="A0A3P3RJH9"/>
<keyword evidence="2" id="KW-0378">Hydrolase</keyword>
<keyword evidence="3" id="KW-1185">Reference proteome</keyword>
<dbReference type="Proteomes" id="UP000282322">
    <property type="component" value="Unassembled WGS sequence"/>
</dbReference>
<organism evidence="2 3">
    <name type="scientific">Halocatena pleomorpha</name>
    <dbReference type="NCBI Taxonomy" id="1785090"/>
    <lineage>
        <taxon>Archaea</taxon>
        <taxon>Methanobacteriati</taxon>
        <taxon>Methanobacteriota</taxon>
        <taxon>Stenosarchaea group</taxon>
        <taxon>Halobacteria</taxon>
        <taxon>Halobacteriales</taxon>
        <taxon>Natronomonadaceae</taxon>
        <taxon>Halocatena</taxon>
    </lineage>
</organism>
<gene>
    <name evidence="2" type="ORF">EIK79_02370</name>
</gene>
<comment type="caution">
    <text evidence="2">The sequence shown here is derived from an EMBL/GenBank/DDBJ whole genome shotgun (WGS) entry which is preliminary data.</text>
</comment>
<evidence type="ECO:0000256" key="1">
    <source>
        <dbReference type="SAM" id="Phobius"/>
    </source>
</evidence>
<dbReference type="EMBL" id="RRCH01000003">
    <property type="protein sequence ID" value="RRJ33661.1"/>
    <property type="molecule type" value="Genomic_DNA"/>
</dbReference>
<feature type="transmembrane region" description="Helical" evidence="1">
    <location>
        <begin position="155"/>
        <end position="173"/>
    </location>
</feature>
<accession>A0A3P3RJH9</accession>
<dbReference type="InterPro" id="IPR007404">
    <property type="entry name" value="YdjM-like"/>
</dbReference>
<name>A0A3P3RJH9_9EURY</name>
<sequence length="193" mass="21086">MWPWEHLAVGYLCYSLYSRVRTGSPPTEWATIALVVGTQFPDIVDKPLAWQFGLLPSGNSLAHSALVAGVSSALVLVVSHRRRVPQLGIAFVMGYLLHLPGDVLYPLVYGNGLWTEFLWWPFVSVGSGESFSVLSKVSHLLKRTGGFLMTPAGRAYLGGELGLLLSTIVVWWFDGRPGIGVVRTARTDTVKTS</sequence>
<reference evidence="2 3" key="1">
    <citation type="submission" date="2018-11" db="EMBL/GenBank/DDBJ databases">
        <title>Taxonoimc description of Halomarina strain SPP-AMP-1.</title>
        <authorList>
            <person name="Pal Y."/>
            <person name="Srinivasana K."/>
            <person name="Verma A."/>
            <person name="Kumar P."/>
        </authorList>
    </citation>
    <scope>NUCLEOTIDE SEQUENCE [LARGE SCALE GENOMIC DNA]</scope>
    <source>
        <strain evidence="2 3">SPP-AMP-1</strain>
    </source>
</reference>
<keyword evidence="1" id="KW-0812">Transmembrane</keyword>
<dbReference type="Pfam" id="PF04307">
    <property type="entry name" value="YdjM"/>
    <property type="match status" value="1"/>
</dbReference>